<dbReference type="EMBL" id="MU266544">
    <property type="protein sequence ID" value="KAH7921053.1"/>
    <property type="molecule type" value="Genomic_DNA"/>
</dbReference>
<evidence type="ECO:0000313" key="1">
    <source>
        <dbReference type="EMBL" id="KAH7921053.1"/>
    </source>
</evidence>
<dbReference type="Proteomes" id="UP000790709">
    <property type="component" value="Unassembled WGS sequence"/>
</dbReference>
<gene>
    <name evidence="1" type="ORF">BV22DRAFT_1132578</name>
</gene>
<comment type="caution">
    <text evidence="1">The sequence shown here is derived from an EMBL/GenBank/DDBJ whole genome shotgun (WGS) entry which is preliminary data.</text>
</comment>
<reference evidence="1" key="1">
    <citation type="journal article" date="2021" name="New Phytol.">
        <title>Evolutionary innovations through gain and loss of genes in the ectomycorrhizal Boletales.</title>
        <authorList>
            <person name="Wu G."/>
            <person name="Miyauchi S."/>
            <person name="Morin E."/>
            <person name="Kuo A."/>
            <person name="Drula E."/>
            <person name="Varga T."/>
            <person name="Kohler A."/>
            <person name="Feng B."/>
            <person name="Cao Y."/>
            <person name="Lipzen A."/>
            <person name="Daum C."/>
            <person name="Hundley H."/>
            <person name="Pangilinan J."/>
            <person name="Johnson J."/>
            <person name="Barry K."/>
            <person name="LaButti K."/>
            <person name="Ng V."/>
            <person name="Ahrendt S."/>
            <person name="Min B."/>
            <person name="Choi I.G."/>
            <person name="Park H."/>
            <person name="Plett J.M."/>
            <person name="Magnuson J."/>
            <person name="Spatafora J.W."/>
            <person name="Nagy L.G."/>
            <person name="Henrissat B."/>
            <person name="Grigoriev I.V."/>
            <person name="Yang Z.L."/>
            <person name="Xu J."/>
            <person name="Martin F.M."/>
        </authorList>
    </citation>
    <scope>NUCLEOTIDE SEQUENCE</scope>
    <source>
        <strain evidence="1">KUC20120723A-06</strain>
    </source>
</reference>
<keyword evidence="1" id="KW-0378">Hydrolase</keyword>
<organism evidence="1 2">
    <name type="scientific">Leucogyrophana mollusca</name>
    <dbReference type="NCBI Taxonomy" id="85980"/>
    <lineage>
        <taxon>Eukaryota</taxon>
        <taxon>Fungi</taxon>
        <taxon>Dikarya</taxon>
        <taxon>Basidiomycota</taxon>
        <taxon>Agaricomycotina</taxon>
        <taxon>Agaricomycetes</taxon>
        <taxon>Agaricomycetidae</taxon>
        <taxon>Boletales</taxon>
        <taxon>Boletales incertae sedis</taxon>
        <taxon>Leucogyrophana</taxon>
    </lineage>
</organism>
<keyword evidence="2" id="KW-1185">Reference proteome</keyword>
<proteinExistence type="predicted"/>
<evidence type="ECO:0000313" key="2">
    <source>
        <dbReference type="Proteomes" id="UP000790709"/>
    </source>
</evidence>
<protein>
    <submittedName>
        <fullName evidence="1">AP endonuclease</fullName>
    </submittedName>
</protein>
<keyword evidence="1" id="KW-0540">Nuclease</keyword>
<keyword evidence="1" id="KW-0255">Endonuclease</keyword>
<accession>A0ACB8B819</accession>
<sequence length="394" mass="43313">MVQTRSASQASKATAPTVPTTRAPKRERLKEGDAPAKKRRKKDDELVKLQDFPTRFLSPWKVGAHVSAAGGVENTIYNAASVGANAFALFVKSQRKWTSPSLAADSISSFKARMKEFGYSPAHVLPHGSYLINLGNPDGEKREKSYECFLDDLQRCELLGLELYNFHPGSTVGQTTKENCITLIAECINRSHKTTTSVITVIENMAGSGNIIGSDFAELGDIIRQVDDKSRVGVCLDTCHAFAAGYDITSKAGWDSTLADFDAQVGLSYLKALHLNDSKMPLASKRDRHENIGLGHLGIHTFRHIVTDPRMQNIPLILETPSFEANEVWTKEIAALNQLSDIGLDEKSTKALEETLTGEIRAVVRARSSGQTTKKSRSRKSKNEGDHECNHDED</sequence>
<name>A0ACB8B819_9AGAM</name>